<dbReference type="VEuPathDB" id="FungiDB:BTJ68_13497"/>
<comment type="subunit">
    <text evidence="4">Component of the eukaryotic translation initiation factor 3 (eIF-3) complex.</text>
</comment>
<sequence length="275" mass="30692">MAPSKAPTSWEEEESDSSEGSSPPAPAVASRRRFEDEEEEEVLDDWENDEDSEEEREKAKKAADAKAKADAEAKANKKSKSQRIEDRIEENRRKKESLLEDDSEDEDEGTRRAKAKASEKESDLQHAEDLFAGIGINPNRGAKPVTVTDESDPTQAIDLSSLSIFKPQTPLQFQKLRETLVPLLTANSKKPQYAIMMPELVKQLCKEMNSDQIKKVASSLSTLSNEKMKEEKSADKTNKKSKAAKTKTTLNADKGMANRADTMAYDDGLEDDDFM</sequence>
<dbReference type="STRING" id="1157616.A0A1Z5STI8"/>
<keyword evidence="2 4" id="KW-0396">Initiation factor</keyword>
<keyword evidence="3 4" id="KW-0648">Protein biosynthesis</keyword>
<evidence type="ECO:0000256" key="4">
    <source>
        <dbReference type="HAMAP-Rule" id="MF_03009"/>
    </source>
</evidence>
<dbReference type="InParanoid" id="A0A1Z5STI8"/>
<dbReference type="EMBL" id="MUNK01000258">
    <property type="protein sequence ID" value="OTA24136.1"/>
    <property type="molecule type" value="Genomic_DNA"/>
</dbReference>
<dbReference type="Proteomes" id="UP000194280">
    <property type="component" value="Unassembled WGS sequence"/>
</dbReference>
<feature type="region of interest" description="Disordered" evidence="5">
    <location>
        <begin position="222"/>
        <end position="275"/>
    </location>
</feature>
<dbReference type="GO" id="GO:0016282">
    <property type="term" value="C:eukaryotic 43S preinitiation complex"/>
    <property type="evidence" value="ECO:0007669"/>
    <property type="project" value="UniProtKB-UniRule"/>
</dbReference>
<dbReference type="OrthoDB" id="20381at2759"/>
<comment type="caution">
    <text evidence="6">The sequence shown here is derived from an EMBL/GenBank/DDBJ whole genome shotgun (WGS) entry which is preliminary data.</text>
</comment>
<evidence type="ECO:0000256" key="1">
    <source>
        <dbReference type="ARBA" id="ARBA00022490"/>
    </source>
</evidence>
<dbReference type="FunCoup" id="A0A1Z5STI8">
    <property type="interactions" value="171"/>
</dbReference>
<feature type="compositionally biased region" description="Basic and acidic residues" evidence="5">
    <location>
        <begin position="55"/>
        <end position="75"/>
    </location>
</feature>
<keyword evidence="1 4" id="KW-0963">Cytoplasm</keyword>
<evidence type="ECO:0000313" key="6">
    <source>
        <dbReference type="EMBL" id="OTA24136.1"/>
    </source>
</evidence>
<comment type="function">
    <text evidence="4">Component of the eukaryotic translation initiation factor 3 (eIF-3) complex, which is involved in protein synthesis of a specialized repertoire of mRNAs and, together with other initiation factors, stimulates binding of mRNA and methionyl-tRNAi to the 40S ribosome. The eIF-3 complex specifically targets and initiates translation of a subset of mRNAs involved in cell proliferation.</text>
</comment>
<comment type="subcellular location">
    <subcellularLocation>
        <location evidence="4">Cytoplasm</location>
    </subcellularLocation>
</comment>
<protein>
    <recommendedName>
        <fullName evidence="4">Eukaryotic translation initiation factor 3 subunit J</fullName>
        <shortName evidence="4">eIF3j</shortName>
    </recommendedName>
    <alternativeName>
        <fullName evidence="4">Eukaryotic translation initiation factor 3 30 kDa subunit homolog</fullName>
        <shortName evidence="4">eIF-3 30 kDa subunit homolog</shortName>
    </alternativeName>
</protein>
<evidence type="ECO:0000256" key="3">
    <source>
        <dbReference type="ARBA" id="ARBA00022917"/>
    </source>
</evidence>
<accession>A0A1Z5STI8</accession>
<dbReference type="GO" id="GO:0005852">
    <property type="term" value="C:eukaryotic translation initiation factor 3 complex"/>
    <property type="evidence" value="ECO:0007669"/>
    <property type="project" value="UniProtKB-UniRule"/>
</dbReference>
<dbReference type="InterPro" id="IPR023194">
    <property type="entry name" value="eIF3-like_dom_sf"/>
</dbReference>
<dbReference type="GO" id="GO:0003743">
    <property type="term" value="F:translation initiation factor activity"/>
    <property type="evidence" value="ECO:0007669"/>
    <property type="project" value="UniProtKB-UniRule"/>
</dbReference>
<organism evidence="6 7">
    <name type="scientific">Hortaea werneckii EXF-2000</name>
    <dbReference type="NCBI Taxonomy" id="1157616"/>
    <lineage>
        <taxon>Eukaryota</taxon>
        <taxon>Fungi</taxon>
        <taxon>Dikarya</taxon>
        <taxon>Ascomycota</taxon>
        <taxon>Pezizomycotina</taxon>
        <taxon>Dothideomycetes</taxon>
        <taxon>Dothideomycetidae</taxon>
        <taxon>Mycosphaerellales</taxon>
        <taxon>Teratosphaeriaceae</taxon>
        <taxon>Hortaea</taxon>
    </lineage>
</organism>
<dbReference type="HAMAP" id="MF_03009">
    <property type="entry name" value="eIF3j"/>
    <property type="match status" value="1"/>
</dbReference>
<dbReference type="Gene3D" id="1.10.246.60">
    <property type="entry name" value="Eukaryotic translation initiation factor 3 like domains"/>
    <property type="match status" value="1"/>
</dbReference>
<dbReference type="PANTHER" id="PTHR21681">
    <property type="entry name" value="EUKARYOTIC TRANSLATION INITIATION FACTOR 3 SUBUNIT J"/>
    <property type="match status" value="1"/>
</dbReference>
<keyword evidence="7" id="KW-1185">Reference proteome</keyword>
<proteinExistence type="inferred from homology"/>
<evidence type="ECO:0000313" key="7">
    <source>
        <dbReference type="Proteomes" id="UP000194280"/>
    </source>
</evidence>
<evidence type="ECO:0000256" key="5">
    <source>
        <dbReference type="SAM" id="MobiDB-lite"/>
    </source>
</evidence>
<feature type="region of interest" description="Disordered" evidence="5">
    <location>
        <begin position="1"/>
        <end position="152"/>
    </location>
</feature>
<dbReference type="GO" id="GO:0033290">
    <property type="term" value="C:eukaryotic 48S preinitiation complex"/>
    <property type="evidence" value="ECO:0007669"/>
    <property type="project" value="UniProtKB-UniRule"/>
</dbReference>
<comment type="similarity">
    <text evidence="4">Belongs to the eIF-3 subunit J family.</text>
</comment>
<feature type="compositionally biased region" description="Basic and acidic residues" evidence="5">
    <location>
        <begin position="226"/>
        <end position="238"/>
    </location>
</feature>
<dbReference type="AlphaFoldDB" id="A0A1Z5STI8"/>
<feature type="compositionally biased region" description="Acidic residues" evidence="5">
    <location>
        <begin position="36"/>
        <end position="54"/>
    </location>
</feature>
<dbReference type="PANTHER" id="PTHR21681:SF0">
    <property type="entry name" value="EUKARYOTIC TRANSLATION INITIATION FACTOR 3 SUBUNIT J"/>
    <property type="match status" value="1"/>
</dbReference>
<dbReference type="Pfam" id="PF08597">
    <property type="entry name" value="eIF3_subunit"/>
    <property type="match status" value="1"/>
</dbReference>
<feature type="compositionally biased region" description="Acidic residues" evidence="5">
    <location>
        <begin position="99"/>
        <end position="108"/>
    </location>
</feature>
<dbReference type="GO" id="GO:0001732">
    <property type="term" value="P:formation of cytoplasmic translation initiation complex"/>
    <property type="evidence" value="ECO:0007669"/>
    <property type="project" value="UniProtKB-UniRule"/>
</dbReference>
<evidence type="ECO:0000256" key="2">
    <source>
        <dbReference type="ARBA" id="ARBA00022540"/>
    </source>
</evidence>
<feature type="compositionally biased region" description="Basic and acidic residues" evidence="5">
    <location>
        <begin position="116"/>
        <end position="129"/>
    </location>
</feature>
<reference evidence="6 7" key="1">
    <citation type="submission" date="2017-01" db="EMBL/GenBank/DDBJ databases">
        <title>The recent genome duplication of the halophilic yeast Hortaea werneckii: insights from long-read sequencing.</title>
        <authorList>
            <person name="Sinha S."/>
            <person name="Flibotte S."/>
            <person name="Neira M."/>
            <person name="Lenassi M."/>
            <person name="Gostincar C."/>
            <person name="Stajich J.E."/>
            <person name="Nislow C.E."/>
        </authorList>
    </citation>
    <scope>NUCLEOTIDE SEQUENCE [LARGE SCALE GENOMIC DNA]</scope>
    <source>
        <strain evidence="6 7">EXF-2000</strain>
    </source>
</reference>
<dbReference type="InterPro" id="IPR013906">
    <property type="entry name" value="eIF3j"/>
</dbReference>
<feature type="compositionally biased region" description="Basic and acidic residues" evidence="5">
    <location>
        <begin position="82"/>
        <end position="98"/>
    </location>
</feature>
<name>A0A1Z5STI8_HORWE</name>
<gene>
    <name evidence="4" type="primary">HCR1</name>
    <name evidence="6" type="ORF">BTJ68_13497</name>
</gene>